<proteinExistence type="predicted"/>
<gene>
    <name evidence="2" type="ORF">RFULGI_LOCUS19653</name>
</gene>
<feature type="transmembrane region" description="Helical" evidence="1">
    <location>
        <begin position="43"/>
        <end position="60"/>
    </location>
</feature>
<accession>A0A9N9KBU2</accession>
<dbReference type="AlphaFoldDB" id="A0A9N9KBU2"/>
<feature type="non-terminal residue" evidence="2">
    <location>
        <position position="1"/>
    </location>
</feature>
<keyword evidence="1" id="KW-0472">Membrane</keyword>
<protein>
    <submittedName>
        <fullName evidence="2">9230_t:CDS:1</fullName>
    </submittedName>
</protein>
<organism evidence="2 3">
    <name type="scientific">Racocetra fulgida</name>
    <dbReference type="NCBI Taxonomy" id="60492"/>
    <lineage>
        <taxon>Eukaryota</taxon>
        <taxon>Fungi</taxon>
        <taxon>Fungi incertae sedis</taxon>
        <taxon>Mucoromycota</taxon>
        <taxon>Glomeromycotina</taxon>
        <taxon>Glomeromycetes</taxon>
        <taxon>Diversisporales</taxon>
        <taxon>Gigasporaceae</taxon>
        <taxon>Racocetra</taxon>
    </lineage>
</organism>
<name>A0A9N9KBU2_9GLOM</name>
<feature type="transmembrane region" description="Helical" evidence="1">
    <location>
        <begin position="66"/>
        <end position="86"/>
    </location>
</feature>
<evidence type="ECO:0000313" key="3">
    <source>
        <dbReference type="Proteomes" id="UP000789396"/>
    </source>
</evidence>
<keyword evidence="1" id="KW-0812">Transmembrane</keyword>
<keyword evidence="1" id="KW-1133">Transmembrane helix</keyword>
<feature type="non-terminal residue" evidence="2">
    <location>
        <position position="91"/>
    </location>
</feature>
<dbReference type="EMBL" id="CAJVPZ010100036">
    <property type="protein sequence ID" value="CAG8821108.1"/>
    <property type="molecule type" value="Genomic_DNA"/>
</dbReference>
<evidence type="ECO:0000256" key="1">
    <source>
        <dbReference type="SAM" id="Phobius"/>
    </source>
</evidence>
<reference evidence="2" key="1">
    <citation type="submission" date="2021-06" db="EMBL/GenBank/DDBJ databases">
        <authorList>
            <person name="Kallberg Y."/>
            <person name="Tangrot J."/>
            <person name="Rosling A."/>
        </authorList>
    </citation>
    <scope>NUCLEOTIDE SEQUENCE</scope>
    <source>
        <strain evidence="2">IN212</strain>
    </source>
</reference>
<keyword evidence="3" id="KW-1185">Reference proteome</keyword>
<comment type="caution">
    <text evidence="2">The sequence shown here is derived from an EMBL/GenBank/DDBJ whole genome shotgun (WGS) entry which is preliminary data.</text>
</comment>
<sequence>LLQALSQPLLSPEEPEAEIFNPQELTEEINEKQQALAAHKKQMTFLTLLIILFLLEKVVYDKNGLLESYALMIGFIVGNALAYSALEKKEH</sequence>
<dbReference type="Proteomes" id="UP000789396">
    <property type="component" value="Unassembled WGS sequence"/>
</dbReference>
<evidence type="ECO:0000313" key="2">
    <source>
        <dbReference type="EMBL" id="CAG8821108.1"/>
    </source>
</evidence>